<keyword evidence="6 10" id="KW-0547">Nucleotide-binding</keyword>
<comment type="catalytic activity">
    <reaction evidence="9 10 11">
        <text>adenosine(37) in tRNA + dimethylallyl diphosphate = N(6)-dimethylallyladenosine(37) in tRNA + diphosphate</text>
        <dbReference type="Rhea" id="RHEA:26482"/>
        <dbReference type="Rhea" id="RHEA-COMP:10162"/>
        <dbReference type="Rhea" id="RHEA-COMP:10375"/>
        <dbReference type="ChEBI" id="CHEBI:33019"/>
        <dbReference type="ChEBI" id="CHEBI:57623"/>
        <dbReference type="ChEBI" id="CHEBI:74411"/>
        <dbReference type="ChEBI" id="CHEBI:74415"/>
        <dbReference type="EC" id="2.5.1.75"/>
    </reaction>
</comment>
<keyword evidence="5 10" id="KW-0819">tRNA processing</keyword>
<evidence type="ECO:0000313" key="15">
    <source>
        <dbReference type="Proteomes" id="UP000183987"/>
    </source>
</evidence>
<feature type="site" description="Interaction with substrate tRNA" evidence="10">
    <location>
        <position position="101"/>
    </location>
</feature>
<evidence type="ECO:0000256" key="7">
    <source>
        <dbReference type="ARBA" id="ARBA00022840"/>
    </source>
</evidence>
<evidence type="ECO:0000256" key="4">
    <source>
        <dbReference type="ARBA" id="ARBA00022679"/>
    </source>
</evidence>
<dbReference type="RefSeq" id="WP_072855527.1">
    <property type="nucleotide sequence ID" value="NZ_FQUE01000001.1"/>
</dbReference>
<evidence type="ECO:0000256" key="11">
    <source>
        <dbReference type="RuleBase" id="RU003783"/>
    </source>
</evidence>
<comment type="cofactor">
    <cofactor evidence="1 10">
        <name>Mg(2+)</name>
        <dbReference type="ChEBI" id="CHEBI:18420"/>
    </cofactor>
</comment>
<evidence type="ECO:0000256" key="6">
    <source>
        <dbReference type="ARBA" id="ARBA00022741"/>
    </source>
</evidence>
<dbReference type="Pfam" id="PF01715">
    <property type="entry name" value="IPPT"/>
    <property type="match status" value="1"/>
</dbReference>
<evidence type="ECO:0000256" key="9">
    <source>
        <dbReference type="ARBA" id="ARBA00049563"/>
    </source>
</evidence>
<proteinExistence type="inferred from homology"/>
<comment type="function">
    <text evidence="2 10 12">Catalyzes the transfer of a dimethylallyl group onto the adenine at position 37 in tRNAs that read codons beginning with uridine, leading to the formation of N6-(dimethylallyl)adenosine (i(6)A).</text>
</comment>
<keyword evidence="8 10" id="KW-0460">Magnesium</keyword>
<name>A0A1M4TNC0_LOKAT</name>
<feature type="site" description="Interaction with substrate tRNA" evidence="10">
    <location>
        <position position="123"/>
    </location>
</feature>
<evidence type="ECO:0000256" key="3">
    <source>
        <dbReference type="ARBA" id="ARBA00005842"/>
    </source>
</evidence>
<dbReference type="GO" id="GO:0052381">
    <property type="term" value="F:tRNA dimethylallyltransferase activity"/>
    <property type="evidence" value="ECO:0007669"/>
    <property type="project" value="UniProtKB-UniRule"/>
</dbReference>
<dbReference type="GO" id="GO:0006400">
    <property type="term" value="P:tRNA modification"/>
    <property type="evidence" value="ECO:0007669"/>
    <property type="project" value="TreeGrafter"/>
</dbReference>
<comment type="similarity">
    <text evidence="3 10 13">Belongs to the IPP transferase family.</text>
</comment>
<evidence type="ECO:0000256" key="8">
    <source>
        <dbReference type="ARBA" id="ARBA00022842"/>
    </source>
</evidence>
<comment type="subunit">
    <text evidence="10">Monomer.</text>
</comment>
<feature type="binding site" evidence="10">
    <location>
        <begin position="15"/>
        <end position="22"/>
    </location>
    <ligand>
        <name>ATP</name>
        <dbReference type="ChEBI" id="CHEBI:30616"/>
    </ligand>
</feature>
<keyword evidence="4 10" id="KW-0808">Transferase</keyword>
<dbReference type="EMBL" id="FQUE01000001">
    <property type="protein sequence ID" value="SHE45918.1"/>
    <property type="molecule type" value="Genomic_DNA"/>
</dbReference>
<evidence type="ECO:0000313" key="14">
    <source>
        <dbReference type="EMBL" id="SHE45918.1"/>
    </source>
</evidence>
<dbReference type="SUPFAM" id="SSF52540">
    <property type="entry name" value="P-loop containing nucleoside triphosphate hydrolases"/>
    <property type="match status" value="2"/>
</dbReference>
<dbReference type="GO" id="GO:0005524">
    <property type="term" value="F:ATP binding"/>
    <property type="evidence" value="ECO:0007669"/>
    <property type="project" value="UniProtKB-UniRule"/>
</dbReference>
<evidence type="ECO:0000256" key="5">
    <source>
        <dbReference type="ARBA" id="ARBA00022694"/>
    </source>
</evidence>
<dbReference type="Proteomes" id="UP000183987">
    <property type="component" value="Unassembled WGS sequence"/>
</dbReference>
<dbReference type="EC" id="2.5.1.75" evidence="10"/>
<feature type="binding site" evidence="10">
    <location>
        <begin position="17"/>
        <end position="22"/>
    </location>
    <ligand>
        <name>substrate</name>
    </ligand>
</feature>
<evidence type="ECO:0000256" key="12">
    <source>
        <dbReference type="RuleBase" id="RU003784"/>
    </source>
</evidence>
<dbReference type="HAMAP" id="MF_00185">
    <property type="entry name" value="IPP_trans"/>
    <property type="match status" value="1"/>
</dbReference>
<dbReference type="AlphaFoldDB" id="A0A1M4TNC0"/>
<dbReference type="InterPro" id="IPR027417">
    <property type="entry name" value="P-loop_NTPase"/>
</dbReference>
<dbReference type="InterPro" id="IPR039657">
    <property type="entry name" value="Dimethylallyltransferase"/>
</dbReference>
<gene>
    <name evidence="10" type="primary">miaA</name>
    <name evidence="14" type="ORF">SAMN05444339_101424</name>
</gene>
<dbReference type="PANTHER" id="PTHR11088">
    <property type="entry name" value="TRNA DIMETHYLALLYLTRANSFERASE"/>
    <property type="match status" value="1"/>
</dbReference>
<dbReference type="Gene3D" id="3.40.50.300">
    <property type="entry name" value="P-loop containing nucleotide triphosphate hydrolases"/>
    <property type="match status" value="1"/>
</dbReference>
<protein>
    <recommendedName>
        <fullName evidence="10">tRNA dimethylallyltransferase</fullName>
        <ecNumber evidence="10">2.5.1.75</ecNumber>
    </recommendedName>
    <alternativeName>
        <fullName evidence="10">Dimethylallyl diphosphate:tRNA dimethylallyltransferase</fullName>
        <shortName evidence="10">DMAPP:tRNA dimethylallyltransferase</shortName>
        <shortName evidence="10">DMATase</shortName>
    </alternativeName>
    <alternativeName>
        <fullName evidence="10">Isopentenyl-diphosphate:tRNA isopentenyltransferase</fullName>
        <shortName evidence="10">IPP transferase</shortName>
        <shortName evidence="10">IPPT</shortName>
        <shortName evidence="10">IPTase</shortName>
    </alternativeName>
</protein>
<organism evidence="14 15">
    <name type="scientific">Loktanella atrilutea</name>
    <dbReference type="NCBI Taxonomy" id="366533"/>
    <lineage>
        <taxon>Bacteria</taxon>
        <taxon>Pseudomonadati</taxon>
        <taxon>Pseudomonadota</taxon>
        <taxon>Alphaproteobacteria</taxon>
        <taxon>Rhodobacterales</taxon>
        <taxon>Roseobacteraceae</taxon>
        <taxon>Loktanella</taxon>
    </lineage>
</organism>
<reference evidence="15" key="1">
    <citation type="submission" date="2016-11" db="EMBL/GenBank/DDBJ databases">
        <authorList>
            <person name="Varghese N."/>
            <person name="Submissions S."/>
        </authorList>
    </citation>
    <scope>NUCLEOTIDE SEQUENCE [LARGE SCALE GENOMIC DNA]</scope>
    <source>
        <strain evidence="15">DSM 29326</strain>
    </source>
</reference>
<dbReference type="PANTHER" id="PTHR11088:SF60">
    <property type="entry name" value="TRNA DIMETHYLALLYLTRANSFERASE"/>
    <property type="match status" value="1"/>
</dbReference>
<comment type="caution">
    <text evidence="10">Lacks conserved residue(s) required for the propagation of feature annotation.</text>
</comment>
<accession>A0A1M4TNC0</accession>
<evidence type="ECO:0000256" key="2">
    <source>
        <dbReference type="ARBA" id="ARBA00003213"/>
    </source>
</evidence>
<dbReference type="STRING" id="366533.SAMN05444339_101424"/>
<dbReference type="InterPro" id="IPR018022">
    <property type="entry name" value="IPT"/>
</dbReference>
<keyword evidence="7 10" id="KW-0067">ATP-binding</keyword>
<dbReference type="Gene3D" id="1.10.20.140">
    <property type="match status" value="1"/>
</dbReference>
<keyword evidence="15" id="KW-1185">Reference proteome</keyword>
<sequence>MLPPLTPDTPVLIAGPTASGKSALALAIARAQGGVVVNADALQVFDGWRLLTARPSDADLAQAPHALYGHVPLKGDYSVGHWLRDVAPLLGGARPIIVGGTGLYFTALTEGLAEIPPVPLAVRARGDALPLPALLDGIDAATRARIDTANRMRVQRAWEVQEATGRSLSDWQDATPPPLLPLDRTLPLLIDAPRDWLTPRIARRFDMMLDAGVLAEAAAIRPQWRPTDRSARAIGAAELMAHLDGEMSLTQARAAAIIATRQYAKRQRTWFRARMRGWHRLNAAETDLSGVAAALIR</sequence>
<evidence type="ECO:0000256" key="1">
    <source>
        <dbReference type="ARBA" id="ARBA00001946"/>
    </source>
</evidence>
<dbReference type="OrthoDB" id="9776390at2"/>
<evidence type="ECO:0000256" key="10">
    <source>
        <dbReference type="HAMAP-Rule" id="MF_00185"/>
    </source>
</evidence>
<evidence type="ECO:0000256" key="13">
    <source>
        <dbReference type="RuleBase" id="RU003785"/>
    </source>
</evidence>
<dbReference type="NCBIfam" id="TIGR00174">
    <property type="entry name" value="miaA"/>
    <property type="match status" value="1"/>
</dbReference>